<dbReference type="Proteomes" id="UP000010843">
    <property type="component" value="Plasmid pNATPE02"/>
</dbReference>
<dbReference type="GeneID" id="31830026"/>
<reference evidence="2" key="1">
    <citation type="submission" date="2012-02" db="EMBL/GenBank/DDBJ databases">
        <title>Complete sequence of plasmid 2 of Natrinema pellirubrum DSM 15624.</title>
        <authorList>
            <person name="Lucas S."/>
            <person name="Han J."/>
            <person name="Lapidus A."/>
            <person name="Cheng J.-F."/>
            <person name="Goodwin L."/>
            <person name="Pitluck S."/>
            <person name="Peters L."/>
            <person name="Teshima H."/>
            <person name="Detter J.C."/>
            <person name="Han C."/>
            <person name="Tapia R."/>
            <person name="Land M."/>
            <person name="Hauser L."/>
            <person name="Kyrpides N."/>
            <person name="Ivanova N."/>
            <person name="Pagani I."/>
            <person name="Sproer C."/>
            <person name="Anderson I."/>
            <person name="Woyke T."/>
        </authorList>
    </citation>
    <scope>NUCLEOTIDE SEQUENCE [LARGE SCALE GENOMIC DNA]</scope>
    <source>
        <strain evidence="2">DSM 15624 / JCM 10476 / NCIMB 786</strain>
        <plasmid evidence="2">pNATPE02</plasmid>
    </source>
</reference>
<evidence type="ECO:0000313" key="2">
    <source>
        <dbReference type="Proteomes" id="UP000010843"/>
    </source>
</evidence>
<name>L0JTS1_NATP1</name>
<accession>L0JTS1</accession>
<evidence type="ECO:0000313" key="1">
    <source>
        <dbReference type="EMBL" id="AGB34032.1"/>
    </source>
</evidence>
<dbReference type="AlphaFoldDB" id="L0JTS1"/>
<dbReference type="OrthoDB" id="306181at2157"/>
<dbReference type="KEGG" id="npe:Natpe_4333"/>
<dbReference type="RefSeq" id="WP_015299322.1">
    <property type="nucleotide sequence ID" value="NC_019963.1"/>
</dbReference>
<protein>
    <submittedName>
        <fullName evidence="1">Uncharacterized protein</fullName>
    </submittedName>
</protein>
<geneLocation type="plasmid" evidence="1 2">
    <name>pNATPE02</name>
</geneLocation>
<organism evidence="1 2">
    <name type="scientific">Natrinema pellirubrum (strain DSM 15624 / CIP 106293 / JCM 10476 / NCIMB 786 / 157)</name>
    <dbReference type="NCBI Taxonomy" id="797303"/>
    <lineage>
        <taxon>Archaea</taxon>
        <taxon>Methanobacteriati</taxon>
        <taxon>Methanobacteriota</taxon>
        <taxon>Stenosarchaea group</taxon>
        <taxon>Halobacteria</taxon>
        <taxon>Halobacteriales</taxon>
        <taxon>Natrialbaceae</taxon>
        <taxon>Natrinema</taxon>
    </lineage>
</organism>
<sequence>MGTQVTQAALEQQPTDVPVEGGRQVTVLPGDPWPSAYRGSEYSIVTSRKHGAVAKWSHMGDIQAITDVPDGLQEALRDLGKEAGLGSFRLTAAGEILTKIPDSDYRKRGKAPVSRGYIPVYVGQIEGMFDFQAFSNDPAPPKAVGDVSVWSGLSFKHGETWAVTSDDTLCWSWQDYYFESAFDHSEIVEIYKRFRPPGGLIYINEHGHIWGNINRENVPASEQERIGKAFSEWQQTASNAERRLVTRRLKRMESKSAPDGLLPMYFGHLSQYDEGLIPKPVVNDEHYFTDTAKDLD</sequence>
<dbReference type="EMBL" id="CP003374">
    <property type="protein sequence ID" value="AGB34032.1"/>
    <property type="molecule type" value="Genomic_DNA"/>
</dbReference>
<dbReference type="HOGENOM" id="CLU_081761_0_0_2"/>
<gene>
    <name evidence="1" type="ordered locus">Natpe_4333</name>
</gene>
<keyword evidence="1" id="KW-0614">Plasmid</keyword>
<proteinExistence type="predicted"/>